<dbReference type="HOGENOM" id="CLU_3269373_0_0_4"/>
<evidence type="ECO:0000313" key="2">
    <source>
        <dbReference type="Proteomes" id="UP000005837"/>
    </source>
</evidence>
<organism evidence="1 2">
    <name type="scientific">Eikenella corrodens ATCC 23834</name>
    <dbReference type="NCBI Taxonomy" id="546274"/>
    <lineage>
        <taxon>Bacteria</taxon>
        <taxon>Pseudomonadati</taxon>
        <taxon>Pseudomonadota</taxon>
        <taxon>Betaproteobacteria</taxon>
        <taxon>Neisseriales</taxon>
        <taxon>Neisseriaceae</taxon>
        <taxon>Eikenella</taxon>
    </lineage>
</organism>
<reference evidence="1 2" key="1">
    <citation type="submission" date="2009-01" db="EMBL/GenBank/DDBJ databases">
        <authorList>
            <person name="Fulton L."/>
            <person name="Clifton S."/>
            <person name="Chinwalla A.T."/>
            <person name="Mitreva M."/>
            <person name="Sodergren E."/>
            <person name="Weinstock G."/>
            <person name="Clifton S."/>
            <person name="Dooling D.J."/>
            <person name="Fulton B."/>
            <person name="Minx P."/>
            <person name="Pepin K.H."/>
            <person name="Johnson M."/>
            <person name="Bhonagiri V."/>
            <person name="Nash W.E."/>
            <person name="Mardis E.R."/>
            <person name="Wilson R.K."/>
        </authorList>
    </citation>
    <scope>NUCLEOTIDE SEQUENCE [LARGE SCALE GENOMIC DNA]</scope>
    <source>
        <strain evidence="1 2">ATCC 23834</strain>
    </source>
</reference>
<proteinExistence type="predicted"/>
<comment type="caution">
    <text evidence="1">The sequence shown here is derived from an EMBL/GenBank/DDBJ whole genome shotgun (WGS) entry which is preliminary data.</text>
</comment>
<dbReference type="AlphaFoldDB" id="C0DYY5"/>
<protein>
    <submittedName>
        <fullName evidence="1">Uncharacterized protein</fullName>
    </submittedName>
</protein>
<name>C0DYY5_EIKCO</name>
<dbReference type="Proteomes" id="UP000005837">
    <property type="component" value="Unassembled WGS sequence"/>
</dbReference>
<evidence type="ECO:0000313" key="1">
    <source>
        <dbReference type="EMBL" id="EEG22689.1"/>
    </source>
</evidence>
<gene>
    <name evidence="1" type="ORF">EIKCOROL_02601</name>
</gene>
<accession>C0DYY5</accession>
<dbReference type="EMBL" id="ACEA01000060">
    <property type="protein sequence ID" value="EEG22689.1"/>
    <property type="molecule type" value="Genomic_DNA"/>
</dbReference>
<sequence>MIKYRADEFNFSHGGLESKGNLIRHHEQQANGTAAAKIKGS</sequence>